<dbReference type="Proteomes" id="UP000294802">
    <property type="component" value="Unassembled WGS sequence"/>
</dbReference>
<keyword evidence="1 3" id="KW-0474">Menaquinone biosynthesis</keyword>
<dbReference type="UniPathway" id="UPA00079"/>
<comment type="catalytic activity">
    <reaction evidence="3">
        <text>5-enolpyruvoyl-6-hydroxy-2-succinyl-cyclohex-3-ene-1-carboxylate = (1R,6R)-6-hydroxy-2-succinyl-cyclohexa-2,4-diene-1-carboxylate + pyruvate</text>
        <dbReference type="Rhea" id="RHEA:25597"/>
        <dbReference type="ChEBI" id="CHEBI:15361"/>
        <dbReference type="ChEBI" id="CHEBI:58689"/>
        <dbReference type="ChEBI" id="CHEBI:58818"/>
        <dbReference type="EC" id="4.2.99.20"/>
    </reaction>
</comment>
<comment type="function">
    <text evidence="3">Catalyzes a proton abstraction reaction that results in 2,5-elimination of pyruvate from 2-succinyl-5-enolpyruvyl-6-hydroxy-3-cyclohexene-1-carboxylate (SEPHCHC) and the formation of 2-succinyl-6-hydroxy-2,4-cyclohexadiene-1-carboxylate (SHCHC).</text>
</comment>
<keyword evidence="2 3" id="KW-0456">Lyase</keyword>
<comment type="subunit">
    <text evidence="3">Monomer.</text>
</comment>
<evidence type="ECO:0000256" key="2">
    <source>
        <dbReference type="ARBA" id="ARBA00023239"/>
    </source>
</evidence>
<sequence length="264" mass="30508">MQYMLNYHLTTQRNKTLLVMLHGFMGDHHAFDEAIERLQHDVDIMTIDLPGHGASCETRHQTWSFDWIAGEIKALLTPLHYERIIMYGYSMGGRVALYYALSNEIDALILESASAGLDSAEARAERRKIDDERGIEIITDYDAFVTSWSNLPLFKTHQPLPEDAKIKLDEMRRRQHPEGLKKALQDYGTGSQPALWHRLQQYHKPVLLLTGTLDKKFEQLNSRMHRLLPNSRHIKLPAGHTIHVEHPEIFDTIVIEFIKEANHV</sequence>
<name>A0A4R6BT44_9STAP</name>
<dbReference type="PANTHER" id="PTHR42916:SF1">
    <property type="entry name" value="PROTEIN PHYLLO, CHLOROPLASTIC"/>
    <property type="match status" value="1"/>
</dbReference>
<dbReference type="SUPFAM" id="SSF53474">
    <property type="entry name" value="alpha/beta-Hydrolases"/>
    <property type="match status" value="1"/>
</dbReference>
<comment type="similarity">
    <text evidence="3">Belongs to the AB hydrolase superfamily. MenH family.</text>
</comment>
<keyword evidence="6" id="KW-1185">Reference proteome</keyword>
<proteinExistence type="inferred from homology"/>
<evidence type="ECO:0000259" key="4">
    <source>
        <dbReference type="Pfam" id="PF00561"/>
    </source>
</evidence>
<dbReference type="HAMAP" id="MF_01660">
    <property type="entry name" value="MenH"/>
    <property type="match status" value="1"/>
</dbReference>
<reference evidence="5 6" key="1">
    <citation type="submission" date="2019-01" db="EMBL/GenBank/DDBJ databases">
        <title>Draft genome sequences of the type strains of six Macrococcus species.</title>
        <authorList>
            <person name="Mazhar S."/>
            <person name="Altermann E."/>
            <person name="Hill C."/>
            <person name="Mcauliffe O."/>
        </authorList>
    </citation>
    <scope>NUCLEOTIDE SEQUENCE [LARGE SCALE GENOMIC DNA]</scope>
    <source>
        <strain evidence="5 6">CCM4815</strain>
    </source>
</reference>
<dbReference type="InterPro" id="IPR000073">
    <property type="entry name" value="AB_hydrolase_1"/>
</dbReference>
<dbReference type="GO" id="GO:0009234">
    <property type="term" value="P:menaquinone biosynthetic process"/>
    <property type="evidence" value="ECO:0007669"/>
    <property type="project" value="UniProtKB-UniRule"/>
</dbReference>
<accession>A0A4R6BT44</accession>
<dbReference type="AlphaFoldDB" id="A0A4R6BT44"/>
<dbReference type="PANTHER" id="PTHR42916">
    <property type="entry name" value="2-SUCCINYL-5-ENOLPYRUVYL-6-HYDROXY-3-CYCLOHEXENE-1-CARBOXYLATE SYNTHASE"/>
    <property type="match status" value="1"/>
</dbReference>
<dbReference type="EMBL" id="SCWB01000014">
    <property type="protein sequence ID" value="TDM07490.1"/>
    <property type="molecule type" value="Genomic_DNA"/>
</dbReference>
<feature type="domain" description="AB hydrolase-1" evidence="4">
    <location>
        <begin position="17"/>
        <end position="247"/>
    </location>
</feature>
<dbReference type="GO" id="GO:0070205">
    <property type="term" value="F:2-succinyl-6-hydroxy-2,4-cyclohexadiene-1-carboxylate synthase activity"/>
    <property type="evidence" value="ECO:0007669"/>
    <property type="project" value="UniProtKB-UniRule"/>
</dbReference>
<evidence type="ECO:0000313" key="6">
    <source>
        <dbReference type="Proteomes" id="UP000294802"/>
    </source>
</evidence>
<dbReference type="Gene3D" id="3.40.50.1820">
    <property type="entry name" value="alpha/beta hydrolase"/>
    <property type="match status" value="1"/>
</dbReference>
<evidence type="ECO:0000256" key="1">
    <source>
        <dbReference type="ARBA" id="ARBA00022428"/>
    </source>
</evidence>
<evidence type="ECO:0000313" key="5">
    <source>
        <dbReference type="EMBL" id="TDM07490.1"/>
    </source>
</evidence>
<gene>
    <name evidence="3 5" type="primary">menH</name>
    <name evidence="5" type="ORF">ERX29_08630</name>
</gene>
<dbReference type="UniPathway" id="UPA01057">
    <property type="reaction ID" value="UER00900"/>
</dbReference>
<comment type="pathway">
    <text evidence="3">Quinol/quinone metabolism; menaquinone biosynthesis.</text>
</comment>
<dbReference type="NCBIfam" id="TIGR03695">
    <property type="entry name" value="menH_SHCHC"/>
    <property type="match status" value="1"/>
</dbReference>
<dbReference type="OrthoDB" id="9808398at2"/>
<dbReference type="InterPro" id="IPR022485">
    <property type="entry name" value="SHCHC_synthase_MenH"/>
</dbReference>
<evidence type="ECO:0000256" key="3">
    <source>
        <dbReference type="HAMAP-Rule" id="MF_01660"/>
    </source>
</evidence>
<dbReference type="InterPro" id="IPR029058">
    <property type="entry name" value="AB_hydrolase_fold"/>
</dbReference>
<comment type="caution">
    <text evidence="5">The sequence shown here is derived from an EMBL/GenBank/DDBJ whole genome shotgun (WGS) entry which is preliminary data.</text>
</comment>
<comment type="pathway">
    <text evidence="3">Quinol/quinone metabolism; 1,4-dihydroxy-2-naphthoate biosynthesis; 1,4-dihydroxy-2-naphthoate from chorismate: step 3/7.</text>
</comment>
<dbReference type="EC" id="4.2.99.20" evidence="3"/>
<organism evidence="5 6">
    <name type="scientific">Macrococcus lamae</name>
    <dbReference type="NCBI Taxonomy" id="198484"/>
    <lineage>
        <taxon>Bacteria</taxon>
        <taxon>Bacillati</taxon>
        <taxon>Bacillota</taxon>
        <taxon>Bacilli</taxon>
        <taxon>Bacillales</taxon>
        <taxon>Staphylococcaceae</taxon>
        <taxon>Macrococcus</taxon>
    </lineage>
</organism>
<protein>
    <recommendedName>
        <fullName evidence="3">Putative 2-succinyl-6-hydroxy-2,4-cyclohexadiene-1-carboxylate synthase</fullName>
        <shortName evidence="3">SHCHC synthase</shortName>
        <ecNumber evidence="3">4.2.99.20</ecNumber>
    </recommendedName>
</protein>
<dbReference type="Pfam" id="PF00561">
    <property type="entry name" value="Abhydrolase_1"/>
    <property type="match status" value="1"/>
</dbReference>